<dbReference type="EMBL" id="KZ679011">
    <property type="protein sequence ID" value="PSS18516.1"/>
    <property type="molecule type" value="Genomic_DNA"/>
</dbReference>
<keyword evidence="3 12" id="KW-0812">Transmembrane</keyword>
<dbReference type="AlphaFoldDB" id="A0A2T3B1S8"/>
<feature type="transmembrane region" description="Helical" evidence="12">
    <location>
        <begin position="48"/>
        <end position="66"/>
    </location>
</feature>
<proteinExistence type="inferred from homology"/>
<dbReference type="Pfam" id="PF25426">
    <property type="entry name" value="AAA_lid_BCS1"/>
    <property type="match status" value="1"/>
</dbReference>
<evidence type="ECO:0000256" key="6">
    <source>
        <dbReference type="ARBA" id="ARBA00022801"/>
    </source>
</evidence>
<evidence type="ECO:0000313" key="16">
    <source>
        <dbReference type="Proteomes" id="UP000241818"/>
    </source>
</evidence>
<dbReference type="Pfam" id="PF08740">
    <property type="entry name" value="BCS1_N"/>
    <property type="match status" value="1"/>
</dbReference>
<evidence type="ECO:0008006" key="17">
    <source>
        <dbReference type="Google" id="ProtNLM"/>
    </source>
</evidence>
<dbReference type="GO" id="GO:0005524">
    <property type="term" value="F:ATP binding"/>
    <property type="evidence" value="ECO:0007669"/>
    <property type="project" value="UniProtKB-KW"/>
</dbReference>
<keyword evidence="16" id="KW-1185">Reference proteome</keyword>
<dbReference type="Gene3D" id="3.40.50.300">
    <property type="entry name" value="P-loop containing nucleotide triphosphate hydrolases"/>
    <property type="match status" value="1"/>
</dbReference>
<dbReference type="InterPro" id="IPR014851">
    <property type="entry name" value="BCS1_N"/>
</dbReference>
<evidence type="ECO:0000256" key="9">
    <source>
        <dbReference type="ARBA" id="ARBA00023128"/>
    </source>
</evidence>
<dbReference type="RefSeq" id="XP_024720868.1">
    <property type="nucleotide sequence ID" value="XM_024865007.1"/>
</dbReference>
<evidence type="ECO:0000256" key="5">
    <source>
        <dbReference type="ARBA" id="ARBA00022792"/>
    </source>
</evidence>
<dbReference type="SMART" id="SM01024">
    <property type="entry name" value="BCS1_N"/>
    <property type="match status" value="1"/>
</dbReference>
<reference evidence="15 16" key="1">
    <citation type="journal article" date="2018" name="New Phytol.">
        <title>Comparative genomics and transcriptomics depict ericoid mycorrhizal fungi as versatile saprotrophs and plant mutualists.</title>
        <authorList>
            <person name="Martino E."/>
            <person name="Morin E."/>
            <person name="Grelet G.A."/>
            <person name="Kuo A."/>
            <person name="Kohler A."/>
            <person name="Daghino S."/>
            <person name="Barry K.W."/>
            <person name="Cichocki N."/>
            <person name="Clum A."/>
            <person name="Dockter R.B."/>
            <person name="Hainaut M."/>
            <person name="Kuo R.C."/>
            <person name="LaButti K."/>
            <person name="Lindahl B.D."/>
            <person name="Lindquist E.A."/>
            <person name="Lipzen A."/>
            <person name="Khouja H.R."/>
            <person name="Magnuson J."/>
            <person name="Murat C."/>
            <person name="Ohm R.A."/>
            <person name="Singer S.W."/>
            <person name="Spatafora J.W."/>
            <person name="Wang M."/>
            <person name="Veneault-Fourrey C."/>
            <person name="Henrissat B."/>
            <person name="Grigoriev I.V."/>
            <person name="Martin F.M."/>
            <person name="Perotto S."/>
        </authorList>
    </citation>
    <scope>NUCLEOTIDE SEQUENCE [LARGE SCALE GENOMIC DNA]</scope>
    <source>
        <strain evidence="15 16">ATCC 22711</strain>
    </source>
</reference>
<evidence type="ECO:0000256" key="4">
    <source>
        <dbReference type="ARBA" id="ARBA00022741"/>
    </source>
</evidence>
<dbReference type="OrthoDB" id="10251412at2759"/>
<dbReference type="InParanoid" id="A0A2T3B1S8"/>
<comment type="subcellular location">
    <subcellularLocation>
        <location evidence="1">Mitochondrion inner membrane</location>
        <topology evidence="1">Single-pass membrane protein</topology>
    </subcellularLocation>
</comment>
<keyword evidence="4" id="KW-0547">Nucleotide-binding</keyword>
<comment type="catalytic activity">
    <reaction evidence="11">
        <text>ATP + H2O = ADP + phosphate + H(+)</text>
        <dbReference type="Rhea" id="RHEA:13065"/>
        <dbReference type="ChEBI" id="CHEBI:15377"/>
        <dbReference type="ChEBI" id="CHEBI:15378"/>
        <dbReference type="ChEBI" id="CHEBI:30616"/>
        <dbReference type="ChEBI" id="CHEBI:43474"/>
        <dbReference type="ChEBI" id="CHEBI:456216"/>
    </reaction>
    <physiologicalReaction direction="left-to-right" evidence="11">
        <dbReference type="Rhea" id="RHEA:13066"/>
    </physiologicalReaction>
</comment>
<dbReference type="InterPro" id="IPR057495">
    <property type="entry name" value="AAA_lid_BCS1"/>
</dbReference>
<organism evidence="15 16">
    <name type="scientific">Amorphotheca resinae ATCC 22711</name>
    <dbReference type="NCBI Taxonomy" id="857342"/>
    <lineage>
        <taxon>Eukaryota</taxon>
        <taxon>Fungi</taxon>
        <taxon>Dikarya</taxon>
        <taxon>Ascomycota</taxon>
        <taxon>Pezizomycotina</taxon>
        <taxon>Leotiomycetes</taxon>
        <taxon>Helotiales</taxon>
        <taxon>Amorphothecaceae</taxon>
        <taxon>Amorphotheca</taxon>
    </lineage>
</organism>
<evidence type="ECO:0000256" key="12">
    <source>
        <dbReference type="SAM" id="Phobius"/>
    </source>
</evidence>
<keyword evidence="6" id="KW-0378">Hydrolase</keyword>
<accession>A0A2T3B1S8</accession>
<evidence type="ECO:0000256" key="7">
    <source>
        <dbReference type="ARBA" id="ARBA00022840"/>
    </source>
</evidence>
<dbReference type="PANTHER" id="PTHR23070">
    <property type="entry name" value="BCS1 AAA-TYPE ATPASE"/>
    <property type="match status" value="1"/>
</dbReference>
<sequence>MATSNDSYSLPVQPVTSYPLSILDLFFPGLNGISAAVRQLQAGSSDSYAGILCICGMLVFLGKYFYKHVREVVMTYFTSTIHVSDSNEARDMLVTWISTRPFAHKVGSSLARVGSGRGEFEDDDSEGDMKKSLHYSPWNGSFSFWYKNRLLTFRRMQKDSSRSFFPKEEISVSCIGRSPKILRELFSECRMEYLKLIQNKTSIFEHGDCGWEKTDTIDIRPLDTVIIDEKKKTELLKDIKDFLDPQTRAWYSQRGIPYRKGYLLYGPPGTGKSSLSLSIAGSCGLDIYTLNLSTLNDNSLRRLFTKLPEQCVILIEDIDAVHATHSRQHEPVKADQHEIGSFTGKNSRGGVSLSSLLNVLDGVGSQEGRVLIMSTNHVEHLDGALIRSGRVDMQIELGLTNRDINTRLFRHIFMHDNPSPGGKLTDEAVLRKLAGEFANKVPEQEFSPADIQLFLRKYRQSPHMAVENVEEWVMKTKDGKRQIKSPDSGQLYCGVVPPPDKPERRFTLPAASSSSPTYDFLTLSQPATKSVAHPELKIAEAHYPGDTVVQRRRFLE</sequence>
<keyword evidence="9" id="KW-0496">Mitochondrion</keyword>
<keyword evidence="8 12" id="KW-1133">Transmembrane helix</keyword>
<gene>
    <name evidence="15" type="ORF">M430DRAFT_240534</name>
</gene>
<feature type="domain" description="BCS1 N-terminal" evidence="14">
    <location>
        <begin position="53"/>
        <end position="225"/>
    </location>
</feature>
<keyword evidence="5" id="KW-0999">Mitochondrion inner membrane</keyword>
<dbReference type="GO" id="GO:0016887">
    <property type="term" value="F:ATP hydrolysis activity"/>
    <property type="evidence" value="ECO:0007669"/>
    <property type="project" value="InterPro"/>
</dbReference>
<evidence type="ECO:0000313" key="15">
    <source>
        <dbReference type="EMBL" id="PSS18516.1"/>
    </source>
</evidence>
<dbReference type="Proteomes" id="UP000241818">
    <property type="component" value="Unassembled WGS sequence"/>
</dbReference>
<evidence type="ECO:0000259" key="14">
    <source>
        <dbReference type="SMART" id="SM01024"/>
    </source>
</evidence>
<keyword evidence="7" id="KW-0067">ATP-binding</keyword>
<evidence type="ECO:0000256" key="10">
    <source>
        <dbReference type="ARBA" id="ARBA00023136"/>
    </source>
</evidence>
<dbReference type="STRING" id="857342.A0A2T3B1S8"/>
<evidence type="ECO:0000256" key="3">
    <source>
        <dbReference type="ARBA" id="ARBA00022692"/>
    </source>
</evidence>
<evidence type="ECO:0000256" key="8">
    <source>
        <dbReference type="ARBA" id="ARBA00022989"/>
    </source>
</evidence>
<dbReference type="Pfam" id="PF00004">
    <property type="entry name" value="AAA"/>
    <property type="match status" value="1"/>
</dbReference>
<dbReference type="InterPro" id="IPR003593">
    <property type="entry name" value="AAA+_ATPase"/>
</dbReference>
<keyword evidence="10 12" id="KW-0472">Membrane</keyword>
<dbReference type="InterPro" id="IPR050747">
    <property type="entry name" value="Mitochondrial_chaperone_BCS1"/>
</dbReference>
<dbReference type="InterPro" id="IPR027417">
    <property type="entry name" value="P-loop_NTPase"/>
</dbReference>
<protein>
    <recommendedName>
        <fullName evidence="17">AAA+ ATPase domain-containing protein</fullName>
    </recommendedName>
</protein>
<name>A0A2T3B1S8_AMORE</name>
<evidence type="ECO:0000259" key="13">
    <source>
        <dbReference type="SMART" id="SM00382"/>
    </source>
</evidence>
<feature type="domain" description="AAA+ ATPase" evidence="13">
    <location>
        <begin position="258"/>
        <end position="401"/>
    </location>
</feature>
<evidence type="ECO:0000256" key="2">
    <source>
        <dbReference type="ARBA" id="ARBA00007448"/>
    </source>
</evidence>
<evidence type="ECO:0000256" key="1">
    <source>
        <dbReference type="ARBA" id="ARBA00004434"/>
    </source>
</evidence>
<comment type="similarity">
    <text evidence="2">Belongs to the AAA ATPase family. BCS1 subfamily.</text>
</comment>
<dbReference type="GO" id="GO:0005743">
    <property type="term" value="C:mitochondrial inner membrane"/>
    <property type="evidence" value="ECO:0007669"/>
    <property type="project" value="UniProtKB-SubCell"/>
</dbReference>
<dbReference type="GeneID" id="36573088"/>
<dbReference type="InterPro" id="IPR003959">
    <property type="entry name" value="ATPase_AAA_core"/>
</dbReference>
<evidence type="ECO:0000256" key="11">
    <source>
        <dbReference type="ARBA" id="ARBA00048778"/>
    </source>
</evidence>
<dbReference type="SMART" id="SM00382">
    <property type="entry name" value="AAA"/>
    <property type="match status" value="1"/>
</dbReference>
<dbReference type="SUPFAM" id="SSF52540">
    <property type="entry name" value="P-loop containing nucleoside triphosphate hydrolases"/>
    <property type="match status" value="1"/>
</dbReference>